<dbReference type="EMBL" id="QXGA01003924">
    <property type="protein sequence ID" value="KAE9077924.1"/>
    <property type="molecule type" value="Genomic_DNA"/>
</dbReference>
<organism evidence="2 3">
    <name type="scientific">Phytophthora fragariae</name>
    <dbReference type="NCBI Taxonomy" id="53985"/>
    <lineage>
        <taxon>Eukaryota</taxon>
        <taxon>Sar</taxon>
        <taxon>Stramenopiles</taxon>
        <taxon>Oomycota</taxon>
        <taxon>Peronosporomycetes</taxon>
        <taxon>Peronosporales</taxon>
        <taxon>Peronosporaceae</taxon>
        <taxon>Phytophthora</taxon>
    </lineage>
</organism>
<accession>A0A6A3QK47</accession>
<gene>
    <name evidence="2" type="ORF">PF006_g27820</name>
</gene>
<evidence type="ECO:0000313" key="2">
    <source>
        <dbReference type="EMBL" id="KAE9077924.1"/>
    </source>
</evidence>
<dbReference type="AlphaFoldDB" id="A0A6A3QK47"/>
<feature type="transmembrane region" description="Helical" evidence="1">
    <location>
        <begin position="39"/>
        <end position="61"/>
    </location>
</feature>
<dbReference type="Proteomes" id="UP000440732">
    <property type="component" value="Unassembled WGS sequence"/>
</dbReference>
<sequence length="678" mass="74488">MVHQDDANSTSSHWATEYSIQQKIARQTRHWKRLLRPSVIVASLAVAGRVLLGPLALLLLFTATNYYSDGSVLIKATESFFAFTERDMTMSGGCSGCIGPCKITLLKYTLFNGSAFVSSPVFNAFVALGPVESLYDFTSLSPEALALGESLDRNGAVCQSGINEWGATHNVATGTAQQILDIILTLGLSVAPQMFPSTVGDANFGKLSAVDINIFPDYAECRPTVKIDDSLICLTLFPYSFSSSLPLVSRRVPAGVKKYQPSLNLFFAHTSVVVVCASTGGVCIHNYFNSLWEWLNYVSEDQPARAGMVVNSFRIRYGDTVPIDILPVLVVAQILLMGIVSFYQVMSHKRSVLLTQIWAYRCQNGRMQVVYLAQIVFYSDLYMIGLVTGTLTGESIANLTCCTFALSYSFINLLKARSGEQQLDRHFRLTWETMQLVTTIGVGSILLSVPFESIITKNAEILRKTSARGAKYCGLNDSCILFTVDIATVIAVLALCLGAAALIIAFVVTKVTTKASSVVRSTDQVFEEVQNFKDDDSLQNTRYLAASEKKQATTCADLTTFEKHCIGVPFRRLFRDCDDISFVMYNGKRCTTVEALLLTGHLYYGEHVYEASSAILLLLARLVPTYVQYPAAALAPGSERWDAVGSIFVHLASRHYRGPQAGWCDTSCLTLYPEGDKR</sequence>
<feature type="transmembrane region" description="Helical" evidence="1">
    <location>
        <begin position="367"/>
        <end position="389"/>
    </location>
</feature>
<feature type="transmembrane region" description="Helical" evidence="1">
    <location>
        <begin position="395"/>
        <end position="414"/>
    </location>
</feature>
<feature type="transmembrane region" description="Helical" evidence="1">
    <location>
        <begin position="486"/>
        <end position="508"/>
    </location>
</feature>
<name>A0A6A3QK47_9STRA</name>
<keyword evidence="1" id="KW-0812">Transmembrane</keyword>
<comment type="caution">
    <text evidence="2">The sequence shown here is derived from an EMBL/GenBank/DDBJ whole genome shotgun (WGS) entry which is preliminary data.</text>
</comment>
<keyword evidence="1" id="KW-0472">Membrane</keyword>
<feature type="transmembrane region" description="Helical" evidence="1">
    <location>
        <begin position="265"/>
        <end position="288"/>
    </location>
</feature>
<keyword evidence="1" id="KW-1133">Transmembrane helix</keyword>
<feature type="transmembrane region" description="Helical" evidence="1">
    <location>
        <begin position="435"/>
        <end position="455"/>
    </location>
</feature>
<evidence type="ECO:0000313" key="3">
    <source>
        <dbReference type="Proteomes" id="UP000440732"/>
    </source>
</evidence>
<evidence type="ECO:0000256" key="1">
    <source>
        <dbReference type="SAM" id="Phobius"/>
    </source>
</evidence>
<protein>
    <submittedName>
        <fullName evidence="2">Uncharacterized protein</fullName>
    </submittedName>
</protein>
<feature type="transmembrane region" description="Helical" evidence="1">
    <location>
        <begin position="325"/>
        <end position="346"/>
    </location>
</feature>
<proteinExistence type="predicted"/>
<reference evidence="2 3" key="1">
    <citation type="submission" date="2018-08" db="EMBL/GenBank/DDBJ databases">
        <title>Genomic investigation of the strawberry pathogen Phytophthora fragariae indicates pathogenicity is determined by transcriptional variation in three key races.</title>
        <authorList>
            <person name="Adams T.M."/>
            <person name="Armitage A.D."/>
            <person name="Sobczyk M.K."/>
            <person name="Bates H.J."/>
            <person name="Dunwell J.M."/>
            <person name="Nellist C.F."/>
            <person name="Harrison R.J."/>
        </authorList>
    </citation>
    <scope>NUCLEOTIDE SEQUENCE [LARGE SCALE GENOMIC DNA]</scope>
    <source>
        <strain evidence="2 3">NOV-5</strain>
    </source>
</reference>